<evidence type="ECO:0000313" key="2">
    <source>
        <dbReference type="Proteomes" id="UP000652761"/>
    </source>
</evidence>
<dbReference type="EMBL" id="NMUH01001157">
    <property type="protein sequence ID" value="MQL89536.1"/>
    <property type="molecule type" value="Genomic_DNA"/>
</dbReference>
<name>A0A843V315_COLES</name>
<dbReference type="Proteomes" id="UP000652761">
    <property type="component" value="Unassembled WGS sequence"/>
</dbReference>
<proteinExistence type="predicted"/>
<comment type="caution">
    <text evidence="1">The sequence shown here is derived from an EMBL/GenBank/DDBJ whole genome shotgun (WGS) entry which is preliminary data.</text>
</comment>
<organism evidence="1 2">
    <name type="scientific">Colocasia esculenta</name>
    <name type="common">Wild taro</name>
    <name type="synonym">Arum esculentum</name>
    <dbReference type="NCBI Taxonomy" id="4460"/>
    <lineage>
        <taxon>Eukaryota</taxon>
        <taxon>Viridiplantae</taxon>
        <taxon>Streptophyta</taxon>
        <taxon>Embryophyta</taxon>
        <taxon>Tracheophyta</taxon>
        <taxon>Spermatophyta</taxon>
        <taxon>Magnoliopsida</taxon>
        <taxon>Liliopsida</taxon>
        <taxon>Araceae</taxon>
        <taxon>Aroideae</taxon>
        <taxon>Colocasieae</taxon>
        <taxon>Colocasia</taxon>
    </lineage>
</organism>
<keyword evidence="2" id="KW-1185">Reference proteome</keyword>
<reference evidence="1" key="1">
    <citation type="submission" date="2017-07" db="EMBL/GenBank/DDBJ databases">
        <title>Taro Niue Genome Assembly and Annotation.</title>
        <authorList>
            <person name="Atibalentja N."/>
            <person name="Keating K."/>
            <person name="Fields C.J."/>
        </authorList>
    </citation>
    <scope>NUCLEOTIDE SEQUENCE</scope>
    <source>
        <strain evidence="1">Niue_2</strain>
        <tissue evidence="1">Leaf</tissue>
    </source>
</reference>
<accession>A0A843V315</accession>
<gene>
    <name evidence="1" type="ORF">Taro_022113</name>
</gene>
<sequence length="150" mass="17274">MLLLSDRPHPNLSTNLTLYCTTVKSLCCKSRNWYNLSVRTWRWRRSNTTVCVLWQRLRLLWWRSISSLLTSRLLSHSLSRTSPRMRGVRRLPLETWRVLDAEAVRCPVLGCFGDCGFEQELPGLLAEDTWREGHCRFALLGLDGPTGLGG</sequence>
<dbReference type="AlphaFoldDB" id="A0A843V315"/>
<evidence type="ECO:0000313" key="1">
    <source>
        <dbReference type="EMBL" id="MQL89536.1"/>
    </source>
</evidence>
<protein>
    <submittedName>
        <fullName evidence="1">Uncharacterized protein</fullName>
    </submittedName>
</protein>